<evidence type="ECO:0000313" key="5">
    <source>
        <dbReference type="Proteomes" id="UP000178606"/>
    </source>
</evidence>
<dbReference type="GO" id="GO:0006526">
    <property type="term" value="P:L-arginine biosynthetic process"/>
    <property type="evidence" value="ECO:0007669"/>
    <property type="project" value="TreeGrafter"/>
</dbReference>
<dbReference type="PANTHER" id="PTHR43808">
    <property type="entry name" value="ACETYLORNITHINE DEACETYLASE"/>
    <property type="match status" value="1"/>
</dbReference>
<dbReference type="GO" id="GO:0008777">
    <property type="term" value="F:acetylornithine deacetylase activity"/>
    <property type="evidence" value="ECO:0007669"/>
    <property type="project" value="TreeGrafter"/>
</dbReference>
<dbReference type="InterPro" id="IPR050072">
    <property type="entry name" value="Peptidase_M20A"/>
</dbReference>
<dbReference type="InterPro" id="IPR002933">
    <property type="entry name" value="Peptidase_M20"/>
</dbReference>
<keyword evidence="2" id="KW-0378">Hydrolase</keyword>
<dbReference type="GO" id="GO:0046872">
    <property type="term" value="F:metal ion binding"/>
    <property type="evidence" value="ECO:0007669"/>
    <property type="project" value="UniProtKB-KW"/>
</dbReference>
<dbReference type="SUPFAM" id="SSF55031">
    <property type="entry name" value="Bacterial exopeptidase dimerisation domain"/>
    <property type="match status" value="1"/>
</dbReference>
<proteinExistence type="predicted"/>
<accession>A0A1F6D748</accession>
<sequence length="286" mass="31298">MKGGRIYGRGSGDMKGQIACALCAVERFNASGLRQPITVVVTSDEETNCGGARAVATSSGMFRDVKVRYGVITEPTLLQVVHAHKGAMRFIATARGRAAHSSTGKGFNAHLKMIPFLYDMWTMYYEITTDKKHFNEAFDPPFSDWNITINDGNTASNVTAPLSRVTLNYRAMPGQDVAGIVGRVKASARRHGVHLAPMKIGKPFFTPLDSKVVKEALAVTRRPKARTVSYGTDGMVFGEYLESVVLGPGDIKQAHTHDEWVSVDQLRKGIEVYARLIDRFCAQGEG</sequence>
<reference evidence="4 5" key="1">
    <citation type="journal article" date="2016" name="Nat. Commun.">
        <title>Thousands of microbial genomes shed light on interconnected biogeochemical processes in an aquifer system.</title>
        <authorList>
            <person name="Anantharaman K."/>
            <person name="Brown C.T."/>
            <person name="Hug L.A."/>
            <person name="Sharon I."/>
            <person name="Castelle C.J."/>
            <person name="Probst A.J."/>
            <person name="Thomas B.C."/>
            <person name="Singh A."/>
            <person name="Wilkins M.J."/>
            <person name="Karaoz U."/>
            <person name="Brodie E.L."/>
            <person name="Williams K.H."/>
            <person name="Hubbard S.S."/>
            <person name="Banfield J.F."/>
        </authorList>
    </citation>
    <scope>NUCLEOTIDE SEQUENCE [LARGE SCALE GENOMIC DNA]</scope>
    <source>
        <strain evidence="5">RIFCSPLOWO2_12_FULL_64_10</strain>
    </source>
</reference>
<organism evidence="4 5">
    <name type="scientific">Handelsmanbacteria sp. (strain RIFCSPLOWO2_12_FULL_64_10)</name>
    <dbReference type="NCBI Taxonomy" id="1817868"/>
    <lineage>
        <taxon>Bacteria</taxon>
        <taxon>Candidatus Handelsmaniibacteriota</taxon>
    </lineage>
</organism>
<dbReference type="InterPro" id="IPR036264">
    <property type="entry name" value="Bact_exopeptidase_dim_dom"/>
</dbReference>
<dbReference type="AlphaFoldDB" id="A0A1F6D748"/>
<dbReference type="Pfam" id="PF07687">
    <property type="entry name" value="M20_dimer"/>
    <property type="match status" value="1"/>
</dbReference>
<dbReference type="EMBL" id="MFKF01000006">
    <property type="protein sequence ID" value="OGG57246.1"/>
    <property type="molecule type" value="Genomic_DNA"/>
</dbReference>
<evidence type="ECO:0000313" key="4">
    <source>
        <dbReference type="EMBL" id="OGG57246.1"/>
    </source>
</evidence>
<evidence type="ECO:0000259" key="3">
    <source>
        <dbReference type="Pfam" id="PF07687"/>
    </source>
</evidence>
<dbReference type="Gene3D" id="3.30.70.360">
    <property type="match status" value="1"/>
</dbReference>
<dbReference type="Gene3D" id="3.40.630.10">
    <property type="entry name" value="Zn peptidases"/>
    <property type="match status" value="1"/>
</dbReference>
<dbReference type="Pfam" id="PF01546">
    <property type="entry name" value="Peptidase_M20"/>
    <property type="match status" value="1"/>
</dbReference>
<evidence type="ECO:0000256" key="2">
    <source>
        <dbReference type="ARBA" id="ARBA00022801"/>
    </source>
</evidence>
<dbReference type="InterPro" id="IPR011650">
    <property type="entry name" value="Peptidase_M20_dimer"/>
</dbReference>
<name>A0A1F6D748_HANXR</name>
<dbReference type="SUPFAM" id="SSF53187">
    <property type="entry name" value="Zn-dependent exopeptidases"/>
    <property type="match status" value="1"/>
</dbReference>
<feature type="domain" description="Peptidase M20 dimerisation" evidence="3">
    <location>
        <begin position="83"/>
        <end position="192"/>
    </location>
</feature>
<gene>
    <name evidence="4" type="ORF">A3F84_13265</name>
</gene>
<evidence type="ECO:0000256" key="1">
    <source>
        <dbReference type="ARBA" id="ARBA00022723"/>
    </source>
</evidence>
<keyword evidence="1" id="KW-0479">Metal-binding</keyword>
<comment type="caution">
    <text evidence="4">The sequence shown here is derived from an EMBL/GenBank/DDBJ whole genome shotgun (WGS) entry which is preliminary data.</text>
</comment>
<dbReference type="PANTHER" id="PTHR43808:SF31">
    <property type="entry name" value="N-ACETYL-L-CITRULLINE DEACETYLASE"/>
    <property type="match status" value="1"/>
</dbReference>
<protein>
    <recommendedName>
        <fullName evidence="3">Peptidase M20 dimerisation domain-containing protein</fullName>
    </recommendedName>
</protein>
<dbReference type="Proteomes" id="UP000178606">
    <property type="component" value="Unassembled WGS sequence"/>
</dbReference>